<gene>
    <name evidence="1" type="ORF">CVT24_003695</name>
</gene>
<evidence type="ECO:0000313" key="1">
    <source>
        <dbReference type="EMBL" id="PPQ86733.1"/>
    </source>
</evidence>
<dbReference type="Gene3D" id="2.130.10.10">
    <property type="entry name" value="YVTN repeat-like/Quinoprotein amine dehydrogenase"/>
    <property type="match status" value="1"/>
</dbReference>
<dbReference type="AlphaFoldDB" id="A0A409X7G2"/>
<comment type="caution">
    <text evidence="1">The sequence shown here is derived from an EMBL/GenBank/DDBJ whole genome shotgun (WGS) entry which is preliminary data.</text>
</comment>
<dbReference type="InParanoid" id="A0A409X7G2"/>
<dbReference type="InterPro" id="IPR036322">
    <property type="entry name" value="WD40_repeat_dom_sf"/>
</dbReference>
<keyword evidence="2" id="KW-1185">Reference proteome</keyword>
<reference evidence="1 2" key="1">
    <citation type="journal article" date="2018" name="Evol. Lett.">
        <title>Horizontal gene cluster transfer increased hallucinogenic mushroom diversity.</title>
        <authorList>
            <person name="Reynolds H.T."/>
            <person name="Vijayakumar V."/>
            <person name="Gluck-Thaler E."/>
            <person name="Korotkin H.B."/>
            <person name="Matheny P.B."/>
            <person name="Slot J.C."/>
        </authorList>
    </citation>
    <scope>NUCLEOTIDE SEQUENCE [LARGE SCALE GENOMIC DNA]</scope>
    <source>
        <strain evidence="1 2">2629</strain>
    </source>
</reference>
<sequence length="330" mass="36755">MHPPHSRRLFALRSVLTRHIGIVNDLQFSPDGASLASLGTTLRLLNSKPSVSHEVCLWDVKSRKVLASFPIYYLESSLGIDTHNVFFSSLLFISRTQLLLGTTNGLLVQLDFGYFHNMRFNVRSLGNSSIEVCHLTRSPDATVFACSLDDDVIVFSIPKRSSVESMRVIQTIRSQGEKAGSVAILHWMASISPSALLIGQRKGCINIWDVQTATQLRHCRVPAIIGAGQVIYNEKHIAIYNTASFSTEVFTLDGGIKIRSVWQEDVSGPGLFLPLLHIAEQSCIVLGSHSGKAYIHYIAKEEPYEVLKTKDPYPILCLAVSYPWFWAKPR</sequence>
<evidence type="ECO:0008006" key="3">
    <source>
        <dbReference type="Google" id="ProtNLM"/>
    </source>
</evidence>
<dbReference type="OrthoDB" id="10553040at2759"/>
<dbReference type="Proteomes" id="UP000284842">
    <property type="component" value="Unassembled WGS sequence"/>
</dbReference>
<proteinExistence type="predicted"/>
<dbReference type="SUPFAM" id="SSF50978">
    <property type="entry name" value="WD40 repeat-like"/>
    <property type="match status" value="1"/>
</dbReference>
<accession>A0A409X7G2</accession>
<dbReference type="InterPro" id="IPR015943">
    <property type="entry name" value="WD40/YVTN_repeat-like_dom_sf"/>
</dbReference>
<protein>
    <recommendedName>
        <fullName evidence="3">Anaphase-promoting complex subunit 4 WD40 domain-containing protein</fullName>
    </recommendedName>
</protein>
<dbReference type="EMBL" id="NHTK01004432">
    <property type="protein sequence ID" value="PPQ86733.1"/>
    <property type="molecule type" value="Genomic_DNA"/>
</dbReference>
<evidence type="ECO:0000313" key="2">
    <source>
        <dbReference type="Proteomes" id="UP000284842"/>
    </source>
</evidence>
<organism evidence="1 2">
    <name type="scientific">Panaeolus cyanescens</name>
    <dbReference type="NCBI Taxonomy" id="181874"/>
    <lineage>
        <taxon>Eukaryota</taxon>
        <taxon>Fungi</taxon>
        <taxon>Dikarya</taxon>
        <taxon>Basidiomycota</taxon>
        <taxon>Agaricomycotina</taxon>
        <taxon>Agaricomycetes</taxon>
        <taxon>Agaricomycetidae</taxon>
        <taxon>Agaricales</taxon>
        <taxon>Agaricineae</taxon>
        <taxon>Galeropsidaceae</taxon>
        <taxon>Panaeolus</taxon>
    </lineage>
</organism>
<name>A0A409X7G2_9AGAR</name>